<feature type="chain" id="PRO_5016164074" description="Macrophage colony-stimulating factor 1" evidence="23">
    <location>
        <begin position="33"/>
        <end position="558"/>
    </location>
</feature>
<dbReference type="GO" id="GO:0030316">
    <property type="term" value="P:osteoclast differentiation"/>
    <property type="evidence" value="ECO:0007669"/>
    <property type="project" value="UniProtKB-UniRule"/>
</dbReference>
<evidence type="ECO:0000256" key="7">
    <source>
        <dbReference type="ARBA" id="ARBA00022692"/>
    </source>
</evidence>
<evidence type="ECO:0000256" key="5">
    <source>
        <dbReference type="ARBA" id="ARBA00022525"/>
    </source>
</evidence>
<evidence type="ECO:0000256" key="1">
    <source>
        <dbReference type="ARBA" id="ARBA00004239"/>
    </source>
</evidence>
<feature type="disulfide bond" evidence="20">
    <location>
        <begin position="134"/>
        <end position="178"/>
    </location>
</feature>
<evidence type="ECO:0000256" key="22">
    <source>
        <dbReference type="SAM" id="Phobius"/>
    </source>
</evidence>
<feature type="region of interest" description="Disordered" evidence="21">
    <location>
        <begin position="445"/>
        <end position="493"/>
    </location>
</feature>
<keyword evidence="16 19" id="KW-0395">Inflammatory response</keyword>
<keyword evidence="7 22" id="KW-0812">Transmembrane</keyword>
<feature type="compositionally biased region" description="Basic and acidic residues" evidence="21">
    <location>
        <begin position="549"/>
        <end position="558"/>
    </location>
</feature>
<evidence type="ECO:0000256" key="14">
    <source>
        <dbReference type="ARBA" id="ARBA00023157"/>
    </source>
</evidence>
<evidence type="ECO:0000256" key="8">
    <source>
        <dbReference type="ARBA" id="ARBA00022729"/>
    </source>
</evidence>
<feature type="signal peptide" evidence="23">
    <location>
        <begin position="1"/>
        <end position="32"/>
    </location>
</feature>
<accession>A0A2Y9IZ55</accession>
<feature type="disulfide bond" evidence="20">
    <location>
        <begin position="39"/>
        <end position="122"/>
    </location>
</feature>
<gene>
    <name evidence="25" type="primary">LOC111143313</name>
</gene>
<dbReference type="Pfam" id="PF05337">
    <property type="entry name" value="CSF-1"/>
    <property type="match status" value="1"/>
</dbReference>
<dbReference type="GO" id="GO:0045087">
    <property type="term" value="P:innate immune response"/>
    <property type="evidence" value="ECO:0007669"/>
    <property type="project" value="UniProtKB-UniRule"/>
</dbReference>
<evidence type="ECO:0000256" key="18">
    <source>
        <dbReference type="ARBA" id="ARBA00074392"/>
    </source>
</evidence>
<comment type="subunit">
    <text evidence="19">Homodimer or heterodimer; disulfide-linked. Interacts with CSF1R.</text>
</comment>
<keyword evidence="14 20" id="KW-1015">Disulfide bond</keyword>
<dbReference type="GO" id="GO:0002687">
    <property type="term" value="P:positive regulation of leukocyte migration"/>
    <property type="evidence" value="ECO:0007669"/>
    <property type="project" value="UniProtKB-ARBA"/>
</dbReference>
<feature type="disulfide bond" description="Interchain" evidence="20">
    <location>
        <position position="189"/>
    </location>
</feature>
<comment type="function">
    <text evidence="17 19">Cytokine that plays an essential role in the regulation of survival, proliferation and differentiation of hematopoietic precursor cells, especially mononuclear phagocytes, such as macrophages and monocytes. Promotes the release of pro-inflammatory chemokines, and thereby plays an important role in innate immunity and in inflammatory processes. Plays an important role in the regulation of osteoclast proliferation and differentiation, the regulation of bone resorption, and is required for normal bone development. Required for normal male and female fertility. Promotes reorganization of the actin cytoskeleton, regulates formation of membrane ruffles, cell adhesion and cell migration. Plays a role in lipoprotein clearance.</text>
</comment>
<dbReference type="PANTHER" id="PTHR10058:SF0">
    <property type="entry name" value="MACROPHAGE COLONY-STIMULATING FACTOR 1"/>
    <property type="match status" value="1"/>
</dbReference>
<dbReference type="GO" id="GO:0006954">
    <property type="term" value="P:inflammatory response"/>
    <property type="evidence" value="ECO:0007669"/>
    <property type="project" value="UniProtKB-UniRule"/>
</dbReference>
<dbReference type="FunFam" id="1.20.1250.10:FF:000010">
    <property type="entry name" value="Macrophage colony-stimulating factor 1"/>
    <property type="match status" value="1"/>
</dbReference>
<evidence type="ECO:0000256" key="15">
    <source>
        <dbReference type="ARBA" id="ARBA00023180"/>
    </source>
</evidence>
<feature type="compositionally biased region" description="Basic and acidic residues" evidence="21">
    <location>
        <begin position="386"/>
        <end position="402"/>
    </location>
</feature>
<feature type="compositionally biased region" description="Basic and acidic residues" evidence="21">
    <location>
        <begin position="445"/>
        <end position="464"/>
    </location>
</feature>
<dbReference type="SUPFAM" id="SSF47266">
    <property type="entry name" value="4-helical cytokines"/>
    <property type="match status" value="1"/>
</dbReference>
<evidence type="ECO:0000256" key="20">
    <source>
        <dbReference type="PIRSR" id="PIRSR001948-50"/>
    </source>
</evidence>
<sequence length="558" mass="61513">MTARGAAGRCPPTTWLMPLLLLFCLLVRGSITEEASEHCSHMIGNGHLQFLQQLIDSQMETSCQIAFEFVDQEQLKDPVCYLKKAFFLMQDIMEDTMRFKDNTPNADFIVKLQELSLRLKSCFTKDYEEQGKACIRTFYETPLQLLEKIKNVFNETRALLKKDWNIFSKNCNDSFAKCSSQDVVTKPDCNCLYPKATPSSDLASVSPQQPPAPSMAPMAGLTWADTEGTEGSSLLPSEQPLRTVDLDPGSAKQRPPRSTCQSFESPEPPGVGASPIGKSPQPQPSVGAPDLGMEDTLNSALGTNWPLEEASGEASEGPIPQGAELSSSRLEGGSFQAETTARPSDLLSTPFPLSYSARGQQPEDMTGIPLPTVGPARSTGQAQSHTPEKTDRPSDPRRDHQEPSYAKTLSRPPRGLSNPSALSAHPKLSRRHSWGHVLPLGELEGRRSTRDRRSPTELEGRRASEGAARAPAPFNSIPLTDTGHERQKERHSDPQLPRFTFHLLVSSIILVLLAVGGLLFYRRRRRSHLEPQTVDSPMERPEGSPLTQDEDRQVELPV</sequence>
<dbReference type="GO" id="GO:0042803">
    <property type="term" value="F:protein homodimerization activity"/>
    <property type="evidence" value="ECO:0007669"/>
    <property type="project" value="UniProtKB-UniRule"/>
</dbReference>
<dbReference type="Proteomes" id="UP000248482">
    <property type="component" value="Unplaced"/>
</dbReference>
<feature type="region of interest" description="Disordered" evidence="21">
    <location>
        <begin position="531"/>
        <end position="558"/>
    </location>
</feature>
<dbReference type="OrthoDB" id="8702024at2759"/>
<dbReference type="InterPro" id="IPR009079">
    <property type="entry name" value="4_helix_cytokine-like_core"/>
</dbReference>
<dbReference type="GO" id="GO:0045651">
    <property type="term" value="P:positive regulation of macrophage differentiation"/>
    <property type="evidence" value="ECO:0007669"/>
    <property type="project" value="TreeGrafter"/>
</dbReference>
<keyword evidence="12 19" id="KW-0339">Growth factor</keyword>
<comment type="subcellular location">
    <subcellularLocation>
        <location evidence="2">Cell membrane</location>
        <topology evidence="2">Single-pass type I membrane protein</topology>
    </subcellularLocation>
    <subcellularLocation>
        <location evidence="1">Secreted</location>
        <location evidence="1">Extracellular space</location>
    </subcellularLocation>
</comment>
<evidence type="ECO:0000256" key="19">
    <source>
        <dbReference type="PIRNR" id="PIRNR001948"/>
    </source>
</evidence>
<dbReference type="GeneID" id="111143313"/>
<dbReference type="GO" id="GO:0005886">
    <property type="term" value="C:plasma membrane"/>
    <property type="evidence" value="ECO:0007669"/>
    <property type="project" value="UniProtKB-SubCell"/>
</dbReference>
<evidence type="ECO:0000313" key="25">
    <source>
        <dbReference type="RefSeq" id="XP_022352679.1"/>
    </source>
</evidence>
<dbReference type="KEGG" id="elk:111143313"/>
<name>A0A2Y9IZ55_ENHLU</name>
<dbReference type="GO" id="GO:0030225">
    <property type="term" value="P:macrophage differentiation"/>
    <property type="evidence" value="ECO:0007669"/>
    <property type="project" value="UniProtKB-ARBA"/>
</dbReference>
<keyword evidence="5" id="KW-0964">Secreted</keyword>
<keyword evidence="3" id="KW-1003">Cell membrane</keyword>
<proteinExistence type="predicted"/>
<keyword evidence="6 19" id="KW-0399">Innate immunity</keyword>
<dbReference type="RefSeq" id="XP_022352679.1">
    <property type="nucleotide sequence ID" value="XM_022496971.1"/>
</dbReference>
<protein>
    <recommendedName>
        <fullName evidence="18 19">Macrophage colony-stimulating factor 1</fullName>
        <shortName evidence="19">CSF-1</shortName>
        <shortName evidence="19">MCSF</shortName>
    </recommendedName>
</protein>
<keyword evidence="15" id="KW-0325">Glycoprotein</keyword>
<evidence type="ECO:0000256" key="16">
    <source>
        <dbReference type="ARBA" id="ARBA00023198"/>
    </source>
</evidence>
<evidence type="ECO:0000256" key="9">
    <source>
        <dbReference type="ARBA" id="ARBA00022859"/>
    </source>
</evidence>
<dbReference type="GO" id="GO:0005125">
    <property type="term" value="F:cytokine activity"/>
    <property type="evidence" value="ECO:0007669"/>
    <property type="project" value="UniProtKB-KW"/>
</dbReference>
<dbReference type="InterPro" id="IPR008001">
    <property type="entry name" value="MCSF-1"/>
</dbReference>
<evidence type="ECO:0000256" key="17">
    <source>
        <dbReference type="ARBA" id="ARBA00059895"/>
    </source>
</evidence>
<keyword evidence="9 19" id="KW-0391">Immunity</keyword>
<evidence type="ECO:0000256" key="13">
    <source>
        <dbReference type="ARBA" id="ARBA00023136"/>
    </source>
</evidence>
<evidence type="ECO:0000256" key="2">
    <source>
        <dbReference type="ARBA" id="ARBA00004251"/>
    </source>
</evidence>
<feature type="region of interest" description="Disordered" evidence="21">
    <location>
        <begin position="199"/>
        <end position="430"/>
    </location>
</feature>
<dbReference type="AlphaFoldDB" id="A0A2Y9IZ55"/>
<dbReference type="STRING" id="391180.A0A2Y9IZ55"/>
<feature type="disulfide bond" description="Interchain" evidence="20">
    <location>
        <position position="191"/>
    </location>
</feature>
<keyword evidence="4 19" id="KW-0202">Cytokine</keyword>
<organism evidence="24 25">
    <name type="scientific">Enhydra lutris kenyoni</name>
    <name type="common">northern sea otter</name>
    <dbReference type="NCBI Taxonomy" id="391180"/>
    <lineage>
        <taxon>Eukaryota</taxon>
        <taxon>Metazoa</taxon>
        <taxon>Chordata</taxon>
        <taxon>Craniata</taxon>
        <taxon>Vertebrata</taxon>
        <taxon>Euteleostomi</taxon>
        <taxon>Mammalia</taxon>
        <taxon>Eutheria</taxon>
        <taxon>Laurasiatheria</taxon>
        <taxon>Carnivora</taxon>
        <taxon>Caniformia</taxon>
        <taxon>Musteloidea</taxon>
        <taxon>Mustelidae</taxon>
        <taxon>Lutrinae</taxon>
        <taxon>Enhydra</taxon>
    </lineage>
</organism>
<keyword evidence="24" id="KW-1185">Reference proteome</keyword>
<evidence type="ECO:0000256" key="21">
    <source>
        <dbReference type="SAM" id="MobiDB-lite"/>
    </source>
</evidence>
<evidence type="ECO:0000256" key="23">
    <source>
        <dbReference type="SAM" id="SignalP"/>
    </source>
</evidence>
<dbReference type="GO" id="GO:0005615">
    <property type="term" value="C:extracellular space"/>
    <property type="evidence" value="ECO:0007669"/>
    <property type="project" value="UniProtKB-KW"/>
</dbReference>
<evidence type="ECO:0000256" key="12">
    <source>
        <dbReference type="ARBA" id="ARBA00023030"/>
    </source>
</evidence>
<feature type="disulfide bond" evidence="20">
    <location>
        <begin position="80"/>
        <end position="171"/>
    </location>
</feature>
<keyword evidence="11 22" id="KW-1133">Transmembrane helix</keyword>
<evidence type="ECO:0000256" key="4">
    <source>
        <dbReference type="ARBA" id="ARBA00022514"/>
    </source>
</evidence>
<keyword evidence="10" id="KW-0654">Proteoglycan</keyword>
<dbReference type="GO" id="GO:0008083">
    <property type="term" value="F:growth factor activity"/>
    <property type="evidence" value="ECO:0007669"/>
    <property type="project" value="UniProtKB-KW"/>
</dbReference>
<evidence type="ECO:0000256" key="10">
    <source>
        <dbReference type="ARBA" id="ARBA00022974"/>
    </source>
</evidence>
<feature type="disulfide bond" description="Interchain" evidence="20">
    <location>
        <position position="63"/>
    </location>
</feature>
<dbReference type="PIRSF" id="PIRSF001948">
    <property type="entry name" value="MCSF-1"/>
    <property type="match status" value="1"/>
</dbReference>
<evidence type="ECO:0000313" key="24">
    <source>
        <dbReference type="Proteomes" id="UP000248482"/>
    </source>
</evidence>
<evidence type="ECO:0000256" key="3">
    <source>
        <dbReference type="ARBA" id="ARBA00022475"/>
    </source>
</evidence>
<keyword evidence="8 23" id="KW-0732">Signal</keyword>
<dbReference type="Gene3D" id="1.20.1250.10">
    <property type="match status" value="1"/>
</dbReference>
<keyword evidence="13 22" id="KW-0472">Membrane</keyword>
<feature type="transmembrane region" description="Helical" evidence="22">
    <location>
        <begin position="499"/>
        <end position="521"/>
    </location>
</feature>
<evidence type="ECO:0000256" key="6">
    <source>
        <dbReference type="ARBA" id="ARBA00022588"/>
    </source>
</evidence>
<evidence type="ECO:0000256" key="11">
    <source>
        <dbReference type="ARBA" id="ARBA00022989"/>
    </source>
</evidence>
<dbReference type="PANTHER" id="PTHR10058">
    <property type="entry name" value="MACROPHAGE COLONY STIMULATING FACTOR"/>
    <property type="match status" value="1"/>
</dbReference>
<feature type="compositionally biased region" description="Basic and acidic residues" evidence="21">
    <location>
        <begin position="482"/>
        <end position="493"/>
    </location>
</feature>
<reference evidence="25" key="1">
    <citation type="submission" date="2025-08" db="UniProtKB">
        <authorList>
            <consortium name="RefSeq"/>
        </authorList>
    </citation>
    <scope>IDENTIFICATION</scope>
    <source>
        <tissue evidence="25">Blood</tissue>
    </source>
</reference>